<evidence type="ECO:0000313" key="1">
    <source>
        <dbReference type="EMBL" id="KAK9717983.1"/>
    </source>
</evidence>
<proteinExistence type="predicted"/>
<dbReference type="EMBL" id="JASJQH010007115">
    <property type="protein sequence ID" value="KAK9717983.1"/>
    <property type="molecule type" value="Genomic_DNA"/>
</dbReference>
<organism evidence="1 2">
    <name type="scientific">Basidiobolus ranarum</name>
    <dbReference type="NCBI Taxonomy" id="34480"/>
    <lineage>
        <taxon>Eukaryota</taxon>
        <taxon>Fungi</taxon>
        <taxon>Fungi incertae sedis</taxon>
        <taxon>Zoopagomycota</taxon>
        <taxon>Entomophthoromycotina</taxon>
        <taxon>Basidiobolomycetes</taxon>
        <taxon>Basidiobolales</taxon>
        <taxon>Basidiobolaceae</taxon>
        <taxon>Basidiobolus</taxon>
    </lineage>
</organism>
<keyword evidence="2" id="KW-1185">Reference proteome</keyword>
<reference evidence="1 2" key="1">
    <citation type="submission" date="2023-04" db="EMBL/GenBank/DDBJ databases">
        <title>Genome of Basidiobolus ranarum AG-B5.</title>
        <authorList>
            <person name="Stajich J.E."/>
            <person name="Carter-House D."/>
            <person name="Gryganskyi A."/>
        </authorList>
    </citation>
    <scope>NUCLEOTIDE SEQUENCE [LARGE SCALE GENOMIC DNA]</scope>
    <source>
        <strain evidence="1 2">AG-B5</strain>
    </source>
</reference>
<name>A0ABR2W2M6_9FUNG</name>
<sequence>MCSTDLKLENSHGHNKSKRIQRRALIADSTSSVFCRTKPSNYSSLSLEKKMDIVNAEVLVGSFEGIKSTKTAVKEDYFGQELRKDIGIMKEDFLGFREHITSMWSHLEGLQEQTTQAQKEINHNELCLENLEAELRFTTEAVFHVKEELDYLVNCQDYSQESLKESLRIVQYEIIKLCDEHYKTHDQILAYQTKFSQYENSAEHWFDESRRYIQVTQLSIRTLTELRLDQDIRKNTNCNHHDVKPRFNLPSPINTTNLPPPKGTLMSPLEGLLRYYLDATRGLIDIVKLSSYTKLKEEIGVLHSCSLYR</sequence>
<evidence type="ECO:0000313" key="2">
    <source>
        <dbReference type="Proteomes" id="UP001479436"/>
    </source>
</evidence>
<protein>
    <submittedName>
        <fullName evidence="1">Uncharacterized protein</fullName>
    </submittedName>
</protein>
<gene>
    <name evidence="1" type="ORF">K7432_005816</name>
</gene>
<accession>A0ABR2W2M6</accession>
<dbReference type="Proteomes" id="UP001479436">
    <property type="component" value="Unassembled WGS sequence"/>
</dbReference>
<comment type="caution">
    <text evidence="1">The sequence shown here is derived from an EMBL/GenBank/DDBJ whole genome shotgun (WGS) entry which is preliminary data.</text>
</comment>